<protein>
    <submittedName>
        <fullName evidence="7">Efflux RND transporter periplasmic adaptor subunit</fullName>
    </submittedName>
</protein>
<evidence type="ECO:0000256" key="1">
    <source>
        <dbReference type="ARBA" id="ARBA00004196"/>
    </source>
</evidence>
<dbReference type="RefSeq" id="WP_273842250.1">
    <property type="nucleotide sequence ID" value="NZ_JAQQWT010000005.1"/>
</dbReference>
<dbReference type="PANTHER" id="PTHR32347">
    <property type="entry name" value="EFFLUX SYSTEM COMPONENT YKNX-RELATED"/>
    <property type="match status" value="1"/>
</dbReference>
<reference evidence="7 8" key="1">
    <citation type="submission" date="2024-09" db="EMBL/GenBank/DDBJ databases">
        <authorList>
            <person name="Sun Q."/>
            <person name="Mori K."/>
        </authorList>
    </citation>
    <scope>NUCLEOTIDE SEQUENCE [LARGE SCALE GENOMIC DNA]</scope>
    <source>
        <strain evidence="7 8">NCAIM B.02301</strain>
    </source>
</reference>
<evidence type="ECO:0000256" key="4">
    <source>
        <dbReference type="SAM" id="Phobius"/>
    </source>
</evidence>
<proteinExistence type="predicted"/>
<dbReference type="InterPro" id="IPR058639">
    <property type="entry name" value="BSH_YknX-like"/>
</dbReference>
<dbReference type="InterPro" id="IPR058636">
    <property type="entry name" value="Beta-barrel_YknX"/>
</dbReference>
<feature type="domain" description="YknX-like barrel-sandwich hybrid" evidence="5">
    <location>
        <begin position="64"/>
        <end position="210"/>
    </location>
</feature>
<feature type="domain" description="YknX-like beta-barrel" evidence="6">
    <location>
        <begin position="222"/>
        <end position="297"/>
    </location>
</feature>
<dbReference type="EMBL" id="JBHLTR010000054">
    <property type="protein sequence ID" value="MFC0561012.1"/>
    <property type="molecule type" value="Genomic_DNA"/>
</dbReference>
<name>A0ABV6NJR6_9BACI</name>
<evidence type="ECO:0000256" key="2">
    <source>
        <dbReference type="ARBA" id="ARBA00023054"/>
    </source>
</evidence>
<feature type="coiled-coil region" evidence="3">
    <location>
        <begin position="104"/>
        <end position="195"/>
    </location>
</feature>
<evidence type="ECO:0000259" key="5">
    <source>
        <dbReference type="Pfam" id="PF25984"/>
    </source>
</evidence>
<keyword evidence="4" id="KW-1133">Transmembrane helix</keyword>
<keyword evidence="4" id="KW-0472">Membrane</keyword>
<dbReference type="Pfam" id="PF25990">
    <property type="entry name" value="Beta-barrel_YknX"/>
    <property type="match status" value="1"/>
</dbReference>
<dbReference type="Pfam" id="PF25984">
    <property type="entry name" value="BSH_YknX"/>
    <property type="match status" value="1"/>
</dbReference>
<dbReference type="Gene3D" id="2.40.420.20">
    <property type="match status" value="1"/>
</dbReference>
<keyword evidence="2 3" id="KW-0175">Coiled coil</keyword>
<organism evidence="7 8">
    <name type="scientific">Halalkalibacter alkalisediminis</name>
    <dbReference type="NCBI Taxonomy" id="935616"/>
    <lineage>
        <taxon>Bacteria</taxon>
        <taxon>Bacillati</taxon>
        <taxon>Bacillota</taxon>
        <taxon>Bacilli</taxon>
        <taxon>Bacillales</taxon>
        <taxon>Bacillaceae</taxon>
        <taxon>Halalkalibacter</taxon>
    </lineage>
</organism>
<comment type="subcellular location">
    <subcellularLocation>
        <location evidence="1">Cell envelope</location>
    </subcellularLocation>
</comment>
<comment type="caution">
    <text evidence="7">The sequence shown here is derived from an EMBL/GenBank/DDBJ whole genome shotgun (WGS) entry which is preliminary data.</text>
</comment>
<dbReference type="Proteomes" id="UP001589833">
    <property type="component" value="Unassembled WGS sequence"/>
</dbReference>
<dbReference type="PANTHER" id="PTHR32347:SF14">
    <property type="entry name" value="EFFLUX SYSTEM COMPONENT YKNX-RELATED"/>
    <property type="match status" value="1"/>
</dbReference>
<keyword evidence="4" id="KW-0812">Transmembrane</keyword>
<feature type="transmembrane region" description="Helical" evidence="4">
    <location>
        <begin position="7"/>
        <end position="25"/>
    </location>
</feature>
<gene>
    <name evidence="7" type="ORF">ACFFH4_18880</name>
</gene>
<evidence type="ECO:0000313" key="8">
    <source>
        <dbReference type="Proteomes" id="UP001589833"/>
    </source>
</evidence>
<dbReference type="InterPro" id="IPR050465">
    <property type="entry name" value="UPF0194_transport"/>
</dbReference>
<sequence length="402" mass="45497">MKAWIKHTLLLIGILFISMNVFFLLQEDMNIEHLQIIDQFISPSQVDIVEATEKPGIISSTSEEHIYLNENLGSLGTVYVEEGQEIQLGEVLFSYHNIQLGSAERELQLKIEQTELRSSQLSDEIFTLNNMKDMLARTTYEDEPELIALLESQIAQYDIQILQKEHQIASLELEKEQYQQSLSTLSEQQAELEITSPVTGIVKEINTNRNEPFLTLLSSPFVAKGELTEMESLAIDEGMNVEIRVHDREPMDGILSQISNFPSKAPNLEQETTYPFVVELSDIETDLKIGYHVNLKIIQNKILDAIVIPPSSIAMNEEQFVVFTAIDGHLVEKGVTLGMVSNNRQQVTYGLSTADLLVDEPYTVSSGQPFVTKVRLSELEREAFSSFRKKELLMLALRGFLQ</sequence>
<evidence type="ECO:0000259" key="6">
    <source>
        <dbReference type="Pfam" id="PF25990"/>
    </source>
</evidence>
<evidence type="ECO:0000313" key="7">
    <source>
        <dbReference type="EMBL" id="MFC0561012.1"/>
    </source>
</evidence>
<keyword evidence="8" id="KW-1185">Reference proteome</keyword>
<accession>A0ABV6NJR6</accession>
<evidence type="ECO:0000256" key="3">
    <source>
        <dbReference type="SAM" id="Coils"/>
    </source>
</evidence>